<dbReference type="Proteomes" id="UP001304461">
    <property type="component" value="Unassembled WGS sequence"/>
</dbReference>
<dbReference type="Gene3D" id="2.40.50.140">
    <property type="entry name" value="Nucleic acid-binding proteins"/>
    <property type="match status" value="1"/>
</dbReference>
<protein>
    <submittedName>
        <fullName evidence="4">Single-stranded DNA-binding protein</fullName>
    </submittedName>
</protein>
<feature type="compositionally biased region" description="Low complexity" evidence="3">
    <location>
        <begin position="144"/>
        <end position="158"/>
    </location>
</feature>
<keyword evidence="1 2" id="KW-0238">DNA-binding</keyword>
<feature type="compositionally biased region" description="Low complexity" evidence="3">
    <location>
        <begin position="106"/>
        <end position="119"/>
    </location>
</feature>
<reference evidence="4 5" key="1">
    <citation type="submission" date="2023-12" db="EMBL/GenBank/DDBJ databases">
        <title>Baltic Sea Cyanobacteria.</title>
        <authorList>
            <person name="Delbaje E."/>
            <person name="Fewer D.P."/>
            <person name="Shishido T.K."/>
        </authorList>
    </citation>
    <scope>NUCLEOTIDE SEQUENCE [LARGE SCALE GENOMIC DNA]</scope>
    <source>
        <strain evidence="4 5">UHCC 0139</strain>
    </source>
</reference>
<dbReference type="SUPFAM" id="SSF50249">
    <property type="entry name" value="Nucleic acid-binding proteins"/>
    <property type="match status" value="1"/>
</dbReference>
<feature type="region of interest" description="Disordered" evidence="3">
    <location>
        <begin position="97"/>
        <end position="176"/>
    </location>
</feature>
<gene>
    <name evidence="4" type="ORF">VB738_12370</name>
</gene>
<dbReference type="EMBL" id="JAYGHX010000007">
    <property type="protein sequence ID" value="MEA5392053.1"/>
    <property type="molecule type" value="Genomic_DNA"/>
</dbReference>
<dbReference type="InterPro" id="IPR012340">
    <property type="entry name" value="NA-bd_OB-fold"/>
</dbReference>
<dbReference type="Pfam" id="PF00436">
    <property type="entry name" value="SSB"/>
    <property type="match status" value="1"/>
</dbReference>
<proteinExistence type="predicted"/>
<dbReference type="InterPro" id="IPR000424">
    <property type="entry name" value="Primosome_PriB/ssb"/>
</dbReference>
<comment type="caution">
    <text evidence="4">The sequence shown here is derived from an EMBL/GenBank/DDBJ whole genome shotgun (WGS) entry which is preliminary data.</text>
</comment>
<dbReference type="PROSITE" id="PS50935">
    <property type="entry name" value="SSB"/>
    <property type="match status" value="1"/>
</dbReference>
<evidence type="ECO:0000256" key="2">
    <source>
        <dbReference type="PROSITE-ProRule" id="PRU00252"/>
    </source>
</evidence>
<keyword evidence="5" id="KW-1185">Reference proteome</keyword>
<evidence type="ECO:0000313" key="4">
    <source>
        <dbReference type="EMBL" id="MEA5392053.1"/>
    </source>
</evidence>
<dbReference type="RefSeq" id="WP_323306014.1">
    <property type="nucleotide sequence ID" value="NZ_JAYGHX010000007.1"/>
</dbReference>
<organism evidence="4 5">
    <name type="scientific">Cyanobium gracile UHCC 0139</name>
    <dbReference type="NCBI Taxonomy" id="3110308"/>
    <lineage>
        <taxon>Bacteria</taxon>
        <taxon>Bacillati</taxon>
        <taxon>Cyanobacteriota</taxon>
        <taxon>Cyanophyceae</taxon>
        <taxon>Synechococcales</taxon>
        <taxon>Prochlorococcaceae</taxon>
        <taxon>Cyanobium</taxon>
    </lineage>
</organism>
<sequence>MNHCLLEVEVLEAPQVRYTQDNQTPVAEMAVQIEGLRPDDPPGQLKVVGWGNLAQDLQNRVQVGQRCVLEGRLRMNTVTRQDGVKEKRAEFTLARLHPLSPGTGGATVPAPAPARGVAPLPTPRPAGAGGAATPAPRRAPAPAPSRSAAAAPAEPAAPVWDTSPLVPLGDDDEIPF</sequence>
<name>A0ABU5RWG1_9CYAN</name>
<evidence type="ECO:0000313" key="5">
    <source>
        <dbReference type="Proteomes" id="UP001304461"/>
    </source>
</evidence>
<accession>A0ABU5RWG1</accession>
<evidence type="ECO:0000256" key="3">
    <source>
        <dbReference type="SAM" id="MobiDB-lite"/>
    </source>
</evidence>
<evidence type="ECO:0000256" key="1">
    <source>
        <dbReference type="ARBA" id="ARBA00023125"/>
    </source>
</evidence>
<dbReference type="GO" id="GO:0003677">
    <property type="term" value="F:DNA binding"/>
    <property type="evidence" value="ECO:0007669"/>
    <property type="project" value="UniProtKB-KW"/>
</dbReference>
<dbReference type="CDD" id="cd04496">
    <property type="entry name" value="SSB_OBF"/>
    <property type="match status" value="1"/>
</dbReference>